<keyword evidence="6" id="KW-1185">Reference proteome</keyword>
<dbReference type="PANTHER" id="PTHR43503">
    <property type="entry name" value="MCG48959-RELATED"/>
    <property type="match status" value="1"/>
</dbReference>
<evidence type="ECO:0000313" key="6">
    <source>
        <dbReference type="Proteomes" id="UP001377567"/>
    </source>
</evidence>
<evidence type="ECO:0000256" key="3">
    <source>
        <dbReference type="SAM" id="MobiDB-lite"/>
    </source>
</evidence>
<evidence type="ECO:0000313" key="5">
    <source>
        <dbReference type="EMBL" id="GMM53986.1"/>
    </source>
</evidence>
<keyword evidence="1" id="KW-0880">Kelch repeat</keyword>
<feature type="region of interest" description="Disordered" evidence="3">
    <location>
        <begin position="1431"/>
        <end position="1467"/>
    </location>
</feature>
<name>A0AAV5RR37_MAUHU</name>
<dbReference type="SUPFAM" id="SSF117281">
    <property type="entry name" value="Kelch motif"/>
    <property type="match status" value="1"/>
</dbReference>
<accession>A0AAV5RR37</accession>
<feature type="domain" description="Attractin/MKLN-like beta-propeller" evidence="4">
    <location>
        <begin position="152"/>
        <end position="258"/>
    </location>
</feature>
<feature type="region of interest" description="Disordered" evidence="3">
    <location>
        <begin position="665"/>
        <end position="777"/>
    </location>
</feature>
<protein>
    <submittedName>
        <fullName evidence="5">Mds3 protein</fullName>
    </submittedName>
</protein>
<feature type="compositionally biased region" description="Low complexity" evidence="3">
    <location>
        <begin position="765"/>
        <end position="774"/>
    </location>
</feature>
<feature type="region of interest" description="Disordered" evidence="3">
    <location>
        <begin position="789"/>
        <end position="811"/>
    </location>
</feature>
<reference evidence="5 6" key="1">
    <citation type="journal article" date="2023" name="Elife">
        <title>Identification of key yeast species and microbe-microbe interactions impacting larval growth of Drosophila in the wild.</title>
        <authorList>
            <person name="Mure A."/>
            <person name="Sugiura Y."/>
            <person name="Maeda R."/>
            <person name="Honda K."/>
            <person name="Sakurai N."/>
            <person name="Takahashi Y."/>
            <person name="Watada M."/>
            <person name="Katoh T."/>
            <person name="Gotoh A."/>
            <person name="Gotoh Y."/>
            <person name="Taniguchi I."/>
            <person name="Nakamura K."/>
            <person name="Hayashi T."/>
            <person name="Katayama T."/>
            <person name="Uemura T."/>
            <person name="Hattori Y."/>
        </authorList>
    </citation>
    <scope>NUCLEOTIDE SEQUENCE [LARGE SCALE GENOMIC DNA]</scope>
    <source>
        <strain evidence="5 6">KH-74</strain>
    </source>
</reference>
<feature type="region of interest" description="Disordered" evidence="3">
    <location>
        <begin position="1312"/>
        <end position="1356"/>
    </location>
</feature>
<feature type="compositionally biased region" description="Basic and acidic residues" evidence="3">
    <location>
        <begin position="791"/>
        <end position="805"/>
    </location>
</feature>
<proteinExistence type="predicted"/>
<feature type="compositionally biased region" description="Polar residues" evidence="3">
    <location>
        <begin position="1239"/>
        <end position="1250"/>
    </location>
</feature>
<dbReference type="EMBL" id="BTGD01000001">
    <property type="protein sequence ID" value="GMM53986.1"/>
    <property type="molecule type" value="Genomic_DNA"/>
</dbReference>
<dbReference type="GO" id="GO:0045454">
    <property type="term" value="P:cell redox homeostasis"/>
    <property type="evidence" value="ECO:0007669"/>
    <property type="project" value="TreeGrafter"/>
</dbReference>
<keyword evidence="2" id="KW-0677">Repeat</keyword>
<dbReference type="Proteomes" id="UP001377567">
    <property type="component" value="Unassembled WGS sequence"/>
</dbReference>
<evidence type="ECO:0000259" key="4">
    <source>
        <dbReference type="Pfam" id="PF24981"/>
    </source>
</evidence>
<sequence length="1544" mass="172774">MSLDNDTPQLQPSTCTGYHLKLPQIPTTAEYSALDRYARRKLTLECRTGAALHLARSNLYVHGGLTIPLNIDSFSILQLQKELILYFSRSSNTKDSFENLNQWLSSEVFFLDLVSRTWRHLETTVDLDAPLCAAQNALLEEDPVHSPFECPVRGRLCHSMCVIDSALYIFGGLVVSPQTGYELIATNELWRLDLRSRKWRLLSNSPCATRRFNHSMHVKNADCPSSDTQLVIVGGTNNISEPVSQVDVYNITQNCWQAEVQPRDDLRLDVNIDSEKVALSAESNFSILVENNEAKIPALILYNPNNKFQLRRQSSNGSSSSDDENYAINDSRDVHIITSPLNSRSNSNKMISPMTTLPLLSDSKGMRLAFNNMQTPDILRQSFNLQFPSGEYFGFNIILGGFYPNCSSENFCVFVYDIPSGRWTRVSIRSPAVDVTSTRFWKLFVWKSHHQTLLLGTSKNDDCLPSVQKFDHLLTFGLPLINAFNKIVSPRQLNTLENRAEGLSSLASLQPGIHDPIQQLVFETEDQPTRSMSTTSGVTSQFESYIKYIAPSFELTTIRSTFPSFATVLGKDLLDIYGDSVTDFQFITSEGDSVGVPMYLLRKRWGRYFDFLLSKGYSRICLENELNMKRSMLVKHTPLSSRITSRASSRQDSFDLIRDSTRSSFSKLSNKESPRSSNALERTVSGPHRSLSQIFMNDVDDSTKYQKSKTLPRVPSGKVMADPPIILKSPLDEEYDINDPVSPPPNELGMEDSIDESKSQPIKRTGTTSTTSSTNGMVFRVPFQDSNAPVEKIESPFHRNTDQRRRSSLMDSTRINEDILLSRRNSAFKRRASHPNNSVKFSDTTPSSPKLNKKLFSKFPSSARSSFSIVSSLSDKKRNSLPSLNSSSEEVNKHYSVMNVDLPPPTSAPVETLPDVPIIKFGSDKPNGSMYDFNLSNKGSPFSSRRASFVSASSNPDWKGVSSSMNTLTLDEKLLEKNDKLNRESQPDASRQSMGQFKSYIFRKGSNSGENSLSNIQSFSDRTRPSIASFSEGSDSIFGSTPYDMEPLLIPRSLYMPWPTSSIRAFAEFFCTGQTNRKWLLAPVTLDLLVMARLYEIPLLYTLIAEMLYTILGRKEEGLFVICTSLKSKFVKQVRKMLENDTTKVDEYLKQSDNYKELLRLHKALVEMDNGFLNFDLLKRNARNHSISTHNSSDPDDLDRNFHRAASTGSFANMRQSIISYGSKDSSGSLGAAGFPPTLNFQDQRNSVGATSSRTKKKSSLSKEINPSSFHQFEAMNLEKNLPGTVKDSLHQNVQKPRYNSATHDFGDFDLGVELSTSSSDDTSEDSESDVGSSVSTERQQSRMGRTKSSPELESLSTIVDVRTNEDEDEAEFENNIKKLSVPVPRNKTNKVLLGNYVDSGLGMSSLSKLKKKVQKAEGDHDESVDPLFKISSTLHSPGRPQSGVGRSSTHGSAYGETKSGPRPTKTSVWDEEYSMLRLENIIATNALPPVDHIIKYIYKTAVVVNDIKMTIRCADCLEVSKGLRTVKKELLADLGKLQESIAK</sequence>
<feature type="region of interest" description="Disordered" evidence="3">
    <location>
        <begin position="827"/>
        <end position="853"/>
    </location>
</feature>
<organism evidence="5 6">
    <name type="scientific">Maudiozyma humilis</name>
    <name type="common">Sour dough yeast</name>
    <name type="synonym">Kazachstania humilis</name>
    <dbReference type="NCBI Taxonomy" id="51915"/>
    <lineage>
        <taxon>Eukaryota</taxon>
        <taxon>Fungi</taxon>
        <taxon>Dikarya</taxon>
        <taxon>Ascomycota</taxon>
        <taxon>Saccharomycotina</taxon>
        <taxon>Saccharomycetes</taxon>
        <taxon>Saccharomycetales</taxon>
        <taxon>Saccharomycetaceae</taxon>
        <taxon>Maudiozyma</taxon>
    </lineage>
</organism>
<dbReference type="GO" id="GO:0005739">
    <property type="term" value="C:mitochondrion"/>
    <property type="evidence" value="ECO:0007669"/>
    <property type="project" value="TreeGrafter"/>
</dbReference>
<dbReference type="GO" id="GO:0005829">
    <property type="term" value="C:cytosol"/>
    <property type="evidence" value="ECO:0007669"/>
    <property type="project" value="TreeGrafter"/>
</dbReference>
<dbReference type="InterPro" id="IPR015915">
    <property type="entry name" value="Kelch-typ_b-propeller"/>
</dbReference>
<evidence type="ECO:0000256" key="2">
    <source>
        <dbReference type="ARBA" id="ARBA00022737"/>
    </source>
</evidence>
<dbReference type="PANTHER" id="PTHR43503:SF2">
    <property type="entry name" value="NEGATIVE REGULATOR OF SPORULATION MDS3-RELATED"/>
    <property type="match status" value="1"/>
</dbReference>
<comment type="caution">
    <text evidence="5">The sequence shown here is derived from an EMBL/GenBank/DDBJ whole genome shotgun (WGS) entry which is preliminary data.</text>
</comment>
<gene>
    <name evidence="5" type="ORF">DAKH74_006020</name>
</gene>
<feature type="compositionally biased region" description="Polar residues" evidence="3">
    <location>
        <begin position="1342"/>
        <end position="1356"/>
    </location>
</feature>
<dbReference type="Pfam" id="PF24981">
    <property type="entry name" value="Beta-prop_ATRN-LZTR1"/>
    <property type="match status" value="1"/>
</dbReference>
<dbReference type="InterPro" id="IPR056737">
    <property type="entry name" value="Beta-prop_ATRN-MKLN-like"/>
</dbReference>
<feature type="region of interest" description="Disordered" evidence="3">
    <location>
        <begin position="1234"/>
        <end position="1268"/>
    </location>
</feature>
<dbReference type="Gene3D" id="2.120.10.80">
    <property type="entry name" value="Kelch-type beta propeller"/>
    <property type="match status" value="1"/>
</dbReference>
<evidence type="ECO:0000256" key="1">
    <source>
        <dbReference type="ARBA" id="ARBA00022441"/>
    </source>
</evidence>
<feature type="compositionally biased region" description="Polar residues" evidence="3">
    <location>
        <begin position="834"/>
        <end position="850"/>
    </location>
</feature>